<accession>A0A1E3WMJ1</accession>
<sequence>MNNTKEQKVFSLVRKLRQSGCQPQSPKKTPRGALINILHPTPDMTKGATEIKQCLNGVSTLVYVLNLDGCTVSWQGVTTCQIH</sequence>
<dbReference type="OrthoDB" id="5905551at2"/>
<dbReference type="Proteomes" id="UP000095131">
    <property type="component" value="Unassembled WGS sequence"/>
</dbReference>
<proteinExistence type="predicted"/>
<dbReference type="RefSeq" id="WP_069446384.1">
    <property type="nucleotide sequence ID" value="NZ_CP134281.1"/>
</dbReference>
<dbReference type="AlphaFoldDB" id="A0A1E3WMJ1"/>
<reference evidence="1 2" key="1">
    <citation type="submission" date="2016-08" db="EMBL/GenBank/DDBJ databases">
        <title>Genome sequencing of Vibrio scophthalmi strain FP3289, an isolated from Paralichthys olivaceus.</title>
        <authorList>
            <person name="Han H.-J."/>
        </authorList>
    </citation>
    <scope>NUCLEOTIDE SEQUENCE [LARGE SCALE GENOMIC DNA]</scope>
    <source>
        <strain evidence="1 2">FP3289</strain>
    </source>
</reference>
<evidence type="ECO:0000313" key="1">
    <source>
        <dbReference type="EMBL" id="ODS10955.1"/>
    </source>
</evidence>
<gene>
    <name evidence="1" type="ORF">VSF3289_01216</name>
</gene>
<name>A0A1E3WMJ1_9VIBR</name>
<evidence type="ECO:0000313" key="2">
    <source>
        <dbReference type="Proteomes" id="UP000095131"/>
    </source>
</evidence>
<comment type="caution">
    <text evidence="1">The sequence shown here is derived from an EMBL/GenBank/DDBJ whole genome shotgun (WGS) entry which is preliminary data.</text>
</comment>
<organism evidence="1 2">
    <name type="scientific">Vibrio scophthalmi</name>
    <dbReference type="NCBI Taxonomy" id="45658"/>
    <lineage>
        <taxon>Bacteria</taxon>
        <taxon>Pseudomonadati</taxon>
        <taxon>Pseudomonadota</taxon>
        <taxon>Gammaproteobacteria</taxon>
        <taxon>Vibrionales</taxon>
        <taxon>Vibrionaceae</taxon>
        <taxon>Vibrio</taxon>
    </lineage>
</organism>
<dbReference type="EMBL" id="MDCJ01000002">
    <property type="protein sequence ID" value="ODS10955.1"/>
    <property type="molecule type" value="Genomic_DNA"/>
</dbReference>
<protein>
    <submittedName>
        <fullName evidence="1">Uncharacterized protein</fullName>
    </submittedName>
</protein>